<dbReference type="AlphaFoldDB" id="R1GDL6"/>
<dbReference type="Proteomes" id="UP000013521">
    <property type="component" value="Unassembled WGS sequence"/>
</dbReference>
<evidence type="ECO:0000256" key="1">
    <source>
        <dbReference type="SAM" id="MobiDB-lite"/>
    </source>
</evidence>
<feature type="compositionally biased region" description="Basic and acidic residues" evidence="1">
    <location>
        <begin position="55"/>
        <end position="74"/>
    </location>
</feature>
<reference evidence="3" key="1">
    <citation type="journal article" date="2013" name="Genome Announc.">
        <title>Draft genome sequence of Neofusicoccum parvum isolate UCR-NP2, a fungal vascular pathogen associated with grapevine cankers.</title>
        <authorList>
            <person name="Blanco-Ulate B."/>
            <person name="Rolshausen P."/>
            <person name="Cantu D."/>
        </authorList>
    </citation>
    <scope>NUCLEOTIDE SEQUENCE [LARGE SCALE GENOMIC DNA]</scope>
    <source>
        <strain evidence="3">UCR-NP2</strain>
    </source>
</reference>
<gene>
    <name evidence="2" type="ORF">UCRNP2_3563</name>
</gene>
<sequence length="74" mass="8812">MRNPDLAAHFHTAVVEEFELDFEDEDENEDEDEDEDQNEDEDDDQNEDEDEDEDHVPRARDAVVENMERDTELD</sequence>
<dbReference type="EMBL" id="KB916062">
    <property type="protein sequence ID" value="EOD49685.1"/>
    <property type="molecule type" value="Genomic_DNA"/>
</dbReference>
<accession>R1GDL6</accession>
<dbReference type="KEGG" id="npa:UCRNP2_3563"/>
<dbReference type="HOGENOM" id="CLU_2687565_0_0_1"/>
<proteinExistence type="predicted"/>
<feature type="compositionally biased region" description="Acidic residues" evidence="1">
    <location>
        <begin position="16"/>
        <end position="54"/>
    </location>
</feature>
<name>R1GDL6_BOTPV</name>
<evidence type="ECO:0000313" key="3">
    <source>
        <dbReference type="Proteomes" id="UP000013521"/>
    </source>
</evidence>
<protein>
    <submittedName>
        <fullName evidence="2">Uncharacterized protein</fullName>
    </submittedName>
</protein>
<evidence type="ECO:0000313" key="2">
    <source>
        <dbReference type="EMBL" id="EOD49685.1"/>
    </source>
</evidence>
<organism evidence="2 3">
    <name type="scientific">Botryosphaeria parva (strain UCR-NP2)</name>
    <name type="common">Grapevine canker fungus</name>
    <name type="synonym">Neofusicoccum parvum</name>
    <dbReference type="NCBI Taxonomy" id="1287680"/>
    <lineage>
        <taxon>Eukaryota</taxon>
        <taxon>Fungi</taxon>
        <taxon>Dikarya</taxon>
        <taxon>Ascomycota</taxon>
        <taxon>Pezizomycotina</taxon>
        <taxon>Dothideomycetes</taxon>
        <taxon>Dothideomycetes incertae sedis</taxon>
        <taxon>Botryosphaeriales</taxon>
        <taxon>Botryosphaeriaceae</taxon>
        <taxon>Neofusicoccum</taxon>
    </lineage>
</organism>
<feature type="region of interest" description="Disordered" evidence="1">
    <location>
        <begin position="1"/>
        <end position="74"/>
    </location>
</feature>